<feature type="signal peptide" evidence="7">
    <location>
        <begin position="1"/>
        <end position="18"/>
    </location>
</feature>
<comment type="caution">
    <text evidence="8">The sequence shown here is derived from an EMBL/GenBank/DDBJ whole genome shotgun (WGS) entry which is preliminary data.</text>
</comment>
<dbReference type="AlphaFoldDB" id="A0AA35XAE0"/>
<gene>
    <name evidence="8" type="ORF">GBAR_LOCUS24157</name>
</gene>
<dbReference type="PANTHER" id="PTHR15071:SF0">
    <property type="entry name" value="MANNOSE 6-PHOSPHATE RECEPTOR-LIKE PROTEIN 1"/>
    <property type="match status" value="1"/>
</dbReference>
<feature type="transmembrane region" description="Helical" evidence="6">
    <location>
        <begin position="181"/>
        <end position="205"/>
    </location>
</feature>
<evidence type="ECO:0000313" key="8">
    <source>
        <dbReference type="EMBL" id="CAI8043557.1"/>
    </source>
</evidence>
<dbReference type="PANTHER" id="PTHR15071">
    <property type="entry name" value="MANNOSE-6-PHOSPHATE RECEPTOR FAMILY MEMBER"/>
    <property type="match status" value="1"/>
</dbReference>
<keyword evidence="3 7" id="KW-0732">Signal</keyword>
<protein>
    <recommendedName>
        <fullName evidence="10">Autophagy-related protein 27</fullName>
    </recommendedName>
</protein>
<evidence type="ECO:0000256" key="4">
    <source>
        <dbReference type="ARBA" id="ARBA00022989"/>
    </source>
</evidence>
<dbReference type="EMBL" id="CASHTH010003336">
    <property type="protein sequence ID" value="CAI8043557.1"/>
    <property type="molecule type" value="Genomic_DNA"/>
</dbReference>
<dbReference type="GO" id="GO:0000139">
    <property type="term" value="C:Golgi membrane"/>
    <property type="evidence" value="ECO:0007669"/>
    <property type="project" value="UniProtKB-SubCell"/>
</dbReference>
<sequence>MFLLLLPLVVGIAHVTWSAEICSVSGDDYCRCSTSNGLTLDLRHIGLSYPEAVEAGDYVYIYTPCTLSACATSTGAMCQDALDDDFEYIIGKYTSFSWEVTNDDPDNLQFELHYGGGDEVKGSAREAVVNFVKGAGETKFSYDRQDSLIYYFSVTGSGITPYNSGSRSSGNSSGGDVSGPIGLSLIFLALGGLVAYFVVGGIFMYTKRGARGVEVIPNYTFWKDLPFLLKGSAVNCTMDASNPCKCSFIDEWGVMWGIDISDYFFYP</sequence>
<evidence type="ECO:0000256" key="2">
    <source>
        <dbReference type="ARBA" id="ARBA00022692"/>
    </source>
</evidence>
<dbReference type="InterPro" id="IPR018939">
    <property type="entry name" value="Autophagy-rel_prot_27"/>
</dbReference>
<evidence type="ECO:0000313" key="9">
    <source>
        <dbReference type="Proteomes" id="UP001174909"/>
    </source>
</evidence>
<evidence type="ECO:0008006" key="10">
    <source>
        <dbReference type="Google" id="ProtNLM"/>
    </source>
</evidence>
<keyword evidence="4 6" id="KW-1133">Transmembrane helix</keyword>
<name>A0AA35XAE0_GEOBA</name>
<accession>A0AA35XAE0</accession>
<proteinExistence type="predicted"/>
<keyword evidence="2 6" id="KW-0812">Transmembrane</keyword>
<keyword evidence="5 6" id="KW-0472">Membrane</keyword>
<evidence type="ECO:0000256" key="7">
    <source>
        <dbReference type="SAM" id="SignalP"/>
    </source>
</evidence>
<feature type="chain" id="PRO_5041274360" description="Autophagy-related protein 27" evidence="7">
    <location>
        <begin position="19"/>
        <end position="267"/>
    </location>
</feature>
<keyword evidence="9" id="KW-1185">Reference proteome</keyword>
<dbReference type="Proteomes" id="UP001174909">
    <property type="component" value="Unassembled WGS sequence"/>
</dbReference>
<evidence type="ECO:0000256" key="6">
    <source>
        <dbReference type="SAM" id="Phobius"/>
    </source>
</evidence>
<evidence type="ECO:0000256" key="5">
    <source>
        <dbReference type="ARBA" id="ARBA00023136"/>
    </source>
</evidence>
<organism evidence="8 9">
    <name type="scientific">Geodia barretti</name>
    <name type="common">Barrett's horny sponge</name>
    <dbReference type="NCBI Taxonomy" id="519541"/>
    <lineage>
        <taxon>Eukaryota</taxon>
        <taxon>Metazoa</taxon>
        <taxon>Porifera</taxon>
        <taxon>Demospongiae</taxon>
        <taxon>Heteroscleromorpha</taxon>
        <taxon>Tetractinellida</taxon>
        <taxon>Astrophorina</taxon>
        <taxon>Geodiidae</taxon>
        <taxon>Geodia</taxon>
    </lineage>
</organism>
<reference evidence="8" key="1">
    <citation type="submission" date="2023-03" db="EMBL/GenBank/DDBJ databases">
        <authorList>
            <person name="Steffen K."/>
            <person name="Cardenas P."/>
        </authorList>
    </citation>
    <scope>NUCLEOTIDE SEQUENCE</scope>
</reference>
<evidence type="ECO:0000256" key="3">
    <source>
        <dbReference type="ARBA" id="ARBA00022729"/>
    </source>
</evidence>
<dbReference type="GO" id="GO:0005802">
    <property type="term" value="C:trans-Golgi network"/>
    <property type="evidence" value="ECO:0007669"/>
    <property type="project" value="TreeGrafter"/>
</dbReference>
<dbReference type="Pfam" id="PF09451">
    <property type="entry name" value="ATG27"/>
    <property type="match status" value="1"/>
</dbReference>
<comment type="subcellular location">
    <subcellularLocation>
        <location evidence="1">Membrane</location>
        <topology evidence="1">Single-pass membrane protein</topology>
    </subcellularLocation>
</comment>
<evidence type="ECO:0000256" key="1">
    <source>
        <dbReference type="ARBA" id="ARBA00004167"/>
    </source>
</evidence>